<organism evidence="2 3">
    <name type="scientific">Meloidogyne hapla</name>
    <name type="common">Root-knot nematode worm</name>
    <dbReference type="NCBI Taxonomy" id="6305"/>
    <lineage>
        <taxon>Eukaryota</taxon>
        <taxon>Metazoa</taxon>
        <taxon>Ecdysozoa</taxon>
        <taxon>Nematoda</taxon>
        <taxon>Chromadorea</taxon>
        <taxon>Rhabditida</taxon>
        <taxon>Tylenchina</taxon>
        <taxon>Tylenchomorpha</taxon>
        <taxon>Tylenchoidea</taxon>
        <taxon>Meloidogynidae</taxon>
        <taxon>Meloidogyninae</taxon>
        <taxon>Meloidogyne</taxon>
    </lineage>
</organism>
<keyword evidence="1" id="KW-0812">Transmembrane</keyword>
<keyword evidence="2" id="KW-1185">Reference proteome</keyword>
<evidence type="ECO:0000256" key="1">
    <source>
        <dbReference type="SAM" id="Phobius"/>
    </source>
</evidence>
<keyword evidence="1" id="KW-0472">Membrane</keyword>
<sequence>MRVPLFTPIDDPTAKKMLKRTFLDLNCFGPCQRRIKACLSVLFCLALLFICLYLDIVAILFWDSLLRHSPDRALPLRSLKRQENWETTKNPLINETVKLEARKRQLRHYL</sequence>
<feature type="transmembrane region" description="Helical" evidence="1">
    <location>
        <begin position="39"/>
        <end position="62"/>
    </location>
</feature>
<dbReference type="WBParaSite" id="MhA1_Contig213.frz3.gene19">
    <property type="protein sequence ID" value="MhA1_Contig213.frz3.gene19"/>
    <property type="gene ID" value="MhA1_Contig213.frz3.gene19"/>
</dbReference>
<keyword evidence="1" id="KW-1133">Transmembrane helix</keyword>
<accession>A0A1I8BF09</accession>
<protein>
    <submittedName>
        <fullName evidence="3">Uncharacterized protein</fullName>
    </submittedName>
</protein>
<dbReference type="AlphaFoldDB" id="A0A1I8BF09"/>
<reference evidence="3" key="1">
    <citation type="submission" date="2016-11" db="UniProtKB">
        <authorList>
            <consortium name="WormBaseParasite"/>
        </authorList>
    </citation>
    <scope>IDENTIFICATION</scope>
</reference>
<evidence type="ECO:0000313" key="3">
    <source>
        <dbReference type="WBParaSite" id="MhA1_Contig213.frz3.gene19"/>
    </source>
</evidence>
<proteinExistence type="predicted"/>
<name>A0A1I8BF09_MELHA</name>
<dbReference type="Proteomes" id="UP000095281">
    <property type="component" value="Unplaced"/>
</dbReference>
<evidence type="ECO:0000313" key="2">
    <source>
        <dbReference type="Proteomes" id="UP000095281"/>
    </source>
</evidence>